<evidence type="ECO:0000256" key="24">
    <source>
        <dbReference type="SAM" id="Coils"/>
    </source>
</evidence>
<dbReference type="InterPro" id="IPR017441">
    <property type="entry name" value="Protein_kinase_ATP_BS"/>
</dbReference>
<feature type="domain" description="AGC-kinase C-terminal" evidence="27">
    <location>
        <begin position="335"/>
        <end position="396"/>
    </location>
</feature>
<keyword evidence="31" id="KW-1185">Reference proteome</keyword>
<evidence type="ECO:0000259" key="29">
    <source>
        <dbReference type="PROSITE" id="PS51860"/>
    </source>
</evidence>
<dbReference type="InterPro" id="IPR050839">
    <property type="entry name" value="Rho-assoc_Ser/Thr_Kinase"/>
</dbReference>
<dbReference type="GO" id="GO:0031267">
    <property type="term" value="F:small GTPase binding"/>
    <property type="evidence" value="ECO:0007669"/>
    <property type="project" value="InterPro"/>
</dbReference>
<dbReference type="GO" id="GO:0072518">
    <property type="term" value="F:Rho-dependent protein serine/threonine kinase activity"/>
    <property type="evidence" value="ECO:0007669"/>
    <property type="project" value="TreeGrafter"/>
</dbReference>
<comment type="subcellular location">
    <subcellularLocation>
        <location evidence="3">Cell membrane</location>
    </subcellularLocation>
    <subcellularLocation>
        <location evidence="4">Cytoplasm</location>
        <location evidence="4">Cytoskeleton</location>
    </subcellularLocation>
    <subcellularLocation>
        <location evidence="2">Endomembrane system</location>
        <topology evidence="2">Peripheral membrane protein</topology>
    </subcellularLocation>
</comment>
<evidence type="ECO:0000256" key="9">
    <source>
        <dbReference type="ARBA" id="ARBA00022527"/>
    </source>
</evidence>
<keyword evidence="12" id="KW-0479">Metal-binding</keyword>
<dbReference type="Ensembl" id="ENSCVAT00000026253.1">
    <property type="protein sequence ID" value="ENSCVAP00000031531.1"/>
    <property type="gene ID" value="ENSCVAG00000020717.1"/>
</dbReference>
<feature type="coiled-coil region" evidence="24">
    <location>
        <begin position="712"/>
        <end position="746"/>
    </location>
</feature>
<feature type="coiled-coil region" evidence="24">
    <location>
        <begin position="905"/>
        <end position="946"/>
    </location>
</feature>
<dbReference type="GO" id="GO:0007266">
    <property type="term" value="P:Rho protein signal transduction"/>
    <property type="evidence" value="ECO:0007669"/>
    <property type="project" value="UniProtKB-UniRule"/>
</dbReference>
<dbReference type="GO" id="GO:1901888">
    <property type="term" value="P:regulation of cell junction assembly"/>
    <property type="evidence" value="ECO:0007669"/>
    <property type="project" value="TreeGrafter"/>
</dbReference>
<feature type="coiled-coil region" evidence="24">
    <location>
        <begin position="389"/>
        <end position="430"/>
    </location>
</feature>
<dbReference type="Gene3D" id="1.20.5.340">
    <property type="match status" value="1"/>
</dbReference>
<dbReference type="PROSITE" id="PS50011">
    <property type="entry name" value="PROTEIN_KINASE_DOM"/>
    <property type="match status" value="1"/>
</dbReference>
<evidence type="ECO:0000256" key="23">
    <source>
        <dbReference type="PROSITE-ProRule" id="PRU10141"/>
    </source>
</evidence>
<dbReference type="GO" id="GO:0005524">
    <property type="term" value="F:ATP binding"/>
    <property type="evidence" value="ECO:0007669"/>
    <property type="project" value="UniProtKB-UniRule"/>
</dbReference>
<evidence type="ECO:0000256" key="19">
    <source>
        <dbReference type="ARBA" id="ARBA00023054"/>
    </source>
</evidence>
<dbReference type="SUPFAM" id="SSF103652">
    <property type="entry name" value="G protein-binding domain"/>
    <property type="match status" value="1"/>
</dbReference>
<organism evidence="30 31">
    <name type="scientific">Cyprinodon variegatus</name>
    <name type="common">Sheepshead minnow</name>
    <dbReference type="NCBI Taxonomy" id="28743"/>
    <lineage>
        <taxon>Eukaryota</taxon>
        <taxon>Metazoa</taxon>
        <taxon>Chordata</taxon>
        <taxon>Craniata</taxon>
        <taxon>Vertebrata</taxon>
        <taxon>Euteleostomi</taxon>
        <taxon>Actinopterygii</taxon>
        <taxon>Neopterygii</taxon>
        <taxon>Teleostei</taxon>
        <taxon>Neoteleostei</taxon>
        <taxon>Acanthomorphata</taxon>
        <taxon>Ovalentaria</taxon>
        <taxon>Atherinomorphae</taxon>
        <taxon>Cyprinodontiformes</taxon>
        <taxon>Cyprinodontidae</taxon>
        <taxon>Cyprinodon</taxon>
    </lineage>
</organism>
<evidence type="ECO:0000256" key="14">
    <source>
        <dbReference type="ARBA" id="ARBA00022771"/>
    </source>
</evidence>
<keyword evidence="9" id="KW-0723">Serine/threonine-protein kinase</keyword>
<evidence type="ECO:0000259" key="27">
    <source>
        <dbReference type="PROSITE" id="PS51285"/>
    </source>
</evidence>
<dbReference type="PROSITE" id="PS51285">
    <property type="entry name" value="AGC_KINASE_CTER"/>
    <property type="match status" value="1"/>
</dbReference>
<dbReference type="GO" id="GO:0005737">
    <property type="term" value="C:cytoplasm"/>
    <property type="evidence" value="ECO:0007669"/>
    <property type="project" value="TreeGrafter"/>
</dbReference>
<evidence type="ECO:0000259" key="28">
    <source>
        <dbReference type="PROSITE" id="PS51859"/>
    </source>
</evidence>
<dbReference type="GO" id="GO:0005856">
    <property type="term" value="C:cytoskeleton"/>
    <property type="evidence" value="ECO:0007669"/>
    <property type="project" value="UniProtKB-SubCell"/>
</dbReference>
<dbReference type="GO" id="GO:0012505">
    <property type="term" value="C:endomembrane system"/>
    <property type="evidence" value="ECO:0007669"/>
    <property type="project" value="UniProtKB-SubCell"/>
</dbReference>
<protein>
    <recommendedName>
        <fullName evidence="6">non-specific serine/threonine protein kinase</fullName>
        <ecNumber evidence="6">2.7.11.1</ecNumber>
    </recommendedName>
</protein>
<evidence type="ECO:0000256" key="25">
    <source>
        <dbReference type="SAM" id="MobiDB-lite"/>
    </source>
</evidence>
<dbReference type="CDD" id="cd22250">
    <property type="entry name" value="ROCK_SBD"/>
    <property type="match status" value="1"/>
</dbReference>
<evidence type="ECO:0000256" key="17">
    <source>
        <dbReference type="ARBA" id="ARBA00022840"/>
    </source>
</evidence>
<dbReference type="SMART" id="SM00133">
    <property type="entry name" value="S_TK_X"/>
    <property type="match status" value="1"/>
</dbReference>
<dbReference type="Gene3D" id="3.30.200.20">
    <property type="entry name" value="Phosphorylase Kinase, domain 1"/>
    <property type="match status" value="1"/>
</dbReference>
<keyword evidence="19 22" id="KW-0175">Coiled coil</keyword>
<dbReference type="PANTHER" id="PTHR22988">
    <property type="entry name" value="MYOTONIC DYSTROPHY S/T KINASE-RELATED"/>
    <property type="match status" value="1"/>
</dbReference>
<keyword evidence="11" id="KW-0808">Transferase</keyword>
<dbReference type="InterPro" id="IPR011009">
    <property type="entry name" value="Kinase-like_dom_sf"/>
</dbReference>
<dbReference type="InterPro" id="IPR011072">
    <property type="entry name" value="HR1_rho-bd"/>
</dbReference>
<keyword evidence="21" id="KW-0206">Cytoskeleton</keyword>
<evidence type="ECO:0000256" key="16">
    <source>
        <dbReference type="ARBA" id="ARBA00022833"/>
    </source>
</evidence>
<dbReference type="PROSITE" id="PS51860">
    <property type="entry name" value="REM_1"/>
    <property type="match status" value="1"/>
</dbReference>
<sequence>DPSLTITSHCFTLYPYKPSHSLYCCDGLDALVYDLDFPALRKNKSIDNFLNRYKKTISKIRDLRMKAEDYEVVKVIGRGAFGEVQLVRHKSTHKVYAMKLLSKFEMIKRSDSAFFWEERDIMAFANSPWVVQLFFAFQDDRYLYMVMEYMPGGDLVNLMSNYDVPEKWARFYTAEVVLALDGIHSMGFIHRDVKPDNMLLDKSGHLKLADFGTCMKMNEDGMVQCDTAVGTPDYISPEVLKSQGGNGNYGRECDWWSVGVFLYEMLVGDTPFYADSLVGTYSKIMNHKNALTFPDDSDISNDAKNLICAFLTDREVRLGRNGVDEIKRHPFFKNDQWTWENIRETAAPVVPELSSDTDTSNFDDIEEDRGEEETFPIPKAFVGNQLPFLENLQKQIYQLQEQLHIEMQQKDELEQKCRTSNTKMEKIMKDLDEEANLRKSVEASMSLLEKDKIMLQHRVTEYQRKVDQEGEKRRNLENEVSTLKEQLEDMKKISQNSQASNDKIAQLQKQLEEANDLLRAESDTAARLRKSHTEMAKSMSQLETMNRELQERSRAGDGEKAQLEKELLLLQSTLESERRNYSQGSEEMRELQARLAGLQEDNKNLKINLSKVEGERKHAQERSNYLEKEMNGLEIDLNYKLKTLQQRLEQEQTEHRVTRAQLTDKYESIEEAKSAAMIGMPQKMGEETGARIRAEGRVVEVEKQCSMLEFDLKQSVQKMEQLMKQKERLEDEVKSLHIHLEQESNKRVIAQNDLKSRTQDVDRLRCSEKQLKQEINTVLESKRSLEFQLAQLTKQYRGNEGQMRELQDQLEAEQYFSTLYKTQVKELKEEIEERNRQLQEAQKKVQDLISDRDSLSAQLDLTVTKAESEQLARALQEEQYFELSQENKKATARHKQELGEREATIARLEESNKTLTKDVETLSKDNTELSEKLRLKEEEYVSQKEEIMASIKANYEKVLQTERTLKTQAVNKLAEIMNRKDMKLDQKKKGSTAELRKKEKENRKLQQELNQEKEKFNSMAIKYQREVNDMQAVGYSLHYGKQML</sequence>
<feature type="coiled-coil region" evidence="24">
    <location>
        <begin position="459"/>
        <end position="661"/>
    </location>
</feature>
<dbReference type="InterPro" id="IPR015008">
    <property type="entry name" value="ROCK_Rho-bd_dom"/>
</dbReference>
<dbReference type="GO" id="GO:0031032">
    <property type="term" value="P:actomyosin structure organization"/>
    <property type="evidence" value="ECO:0007669"/>
    <property type="project" value="TreeGrafter"/>
</dbReference>
<dbReference type="FunFam" id="3.30.200.20:FF:000072">
    <property type="entry name" value="Rho-associated protein kinase 2"/>
    <property type="match status" value="1"/>
</dbReference>
<dbReference type="Gene3D" id="1.20.5.730">
    <property type="entry name" value="Single helix bin"/>
    <property type="match status" value="1"/>
</dbReference>
<dbReference type="OMA" id="XETLATQ"/>
<dbReference type="Pfam" id="PF00069">
    <property type="entry name" value="Pkinase"/>
    <property type="match status" value="1"/>
</dbReference>
<feature type="coiled-coil region" evidence="24">
    <location>
        <begin position="789"/>
        <end position="858"/>
    </location>
</feature>
<keyword evidence="15" id="KW-0418">Kinase</keyword>
<dbReference type="CDD" id="cd05596">
    <property type="entry name" value="STKc_ROCK"/>
    <property type="match status" value="1"/>
</dbReference>
<evidence type="ECO:0000256" key="5">
    <source>
        <dbReference type="ARBA" id="ARBA00009903"/>
    </source>
</evidence>
<feature type="compositionally biased region" description="Basic and acidic residues" evidence="25">
    <location>
        <begin position="994"/>
        <end position="1003"/>
    </location>
</feature>
<evidence type="ECO:0000313" key="31">
    <source>
        <dbReference type="Proteomes" id="UP000265020"/>
    </source>
</evidence>
<evidence type="ECO:0000256" key="2">
    <source>
        <dbReference type="ARBA" id="ARBA00004184"/>
    </source>
</evidence>
<dbReference type="FunFam" id="1.20.5.730:FF:000001">
    <property type="entry name" value="rho-associated protein kinase 2"/>
    <property type="match status" value="1"/>
</dbReference>
<dbReference type="InterPro" id="IPR000719">
    <property type="entry name" value="Prot_kinase_dom"/>
</dbReference>
<feature type="domain" description="Protein kinase" evidence="26">
    <location>
        <begin position="70"/>
        <end position="332"/>
    </location>
</feature>
<dbReference type="PROSITE" id="PS51859">
    <property type="entry name" value="RHO_BD"/>
    <property type="match status" value="1"/>
</dbReference>
<evidence type="ECO:0000256" key="18">
    <source>
        <dbReference type="ARBA" id="ARBA00022842"/>
    </source>
</evidence>
<evidence type="ECO:0000256" key="8">
    <source>
        <dbReference type="ARBA" id="ARBA00022490"/>
    </source>
</evidence>
<evidence type="ECO:0000256" key="7">
    <source>
        <dbReference type="ARBA" id="ARBA00022475"/>
    </source>
</evidence>
<evidence type="ECO:0000256" key="15">
    <source>
        <dbReference type="ARBA" id="ARBA00022777"/>
    </source>
</evidence>
<evidence type="ECO:0000256" key="20">
    <source>
        <dbReference type="ARBA" id="ARBA00023136"/>
    </source>
</evidence>
<keyword evidence="17 23" id="KW-0067">ATP-binding</keyword>
<proteinExistence type="inferred from homology"/>
<comment type="cofactor">
    <cofactor evidence="1">
        <name>Mg(2+)</name>
        <dbReference type="ChEBI" id="CHEBI:18420"/>
    </cofactor>
</comment>
<evidence type="ECO:0000259" key="26">
    <source>
        <dbReference type="PROSITE" id="PS50011"/>
    </source>
</evidence>
<comment type="similarity">
    <text evidence="5">Belongs to the protein kinase superfamily. AGC Ser/Thr protein kinase family.</text>
</comment>
<evidence type="ECO:0000256" key="22">
    <source>
        <dbReference type="PROSITE-ProRule" id="PRU01207"/>
    </source>
</evidence>
<keyword evidence="20" id="KW-0472">Membrane</keyword>
<feature type="binding site" evidence="23">
    <location>
        <position position="99"/>
    </location>
    <ligand>
        <name>ATP</name>
        <dbReference type="ChEBI" id="CHEBI:30616"/>
    </ligand>
</feature>
<dbReference type="GO" id="GO:0000281">
    <property type="term" value="P:mitotic cytokinesis"/>
    <property type="evidence" value="ECO:0007669"/>
    <property type="project" value="TreeGrafter"/>
</dbReference>
<keyword evidence="7" id="KW-1003">Cell membrane</keyword>
<dbReference type="SMART" id="SM00220">
    <property type="entry name" value="S_TKc"/>
    <property type="match status" value="1"/>
</dbReference>
<dbReference type="PROSITE" id="PS00108">
    <property type="entry name" value="PROTEIN_KINASE_ST"/>
    <property type="match status" value="1"/>
</dbReference>
<evidence type="ECO:0000256" key="12">
    <source>
        <dbReference type="ARBA" id="ARBA00022723"/>
    </source>
</evidence>
<dbReference type="Gene3D" id="1.10.510.10">
    <property type="entry name" value="Transferase(Phosphotransferase) domain 1"/>
    <property type="match status" value="1"/>
</dbReference>
<dbReference type="InterPro" id="IPR000961">
    <property type="entry name" value="AGC-kinase_C"/>
</dbReference>
<dbReference type="GO" id="GO:0048598">
    <property type="term" value="P:embryonic morphogenesis"/>
    <property type="evidence" value="ECO:0007669"/>
    <property type="project" value="TreeGrafter"/>
</dbReference>
<reference evidence="30" key="2">
    <citation type="submission" date="2025-09" db="UniProtKB">
        <authorList>
            <consortium name="Ensembl"/>
        </authorList>
    </citation>
    <scope>IDENTIFICATION</scope>
</reference>
<dbReference type="PANTHER" id="PTHR22988:SF73">
    <property type="entry name" value="RHO-ASSOCIATED PROTEIN KINASE"/>
    <property type="match status" value="1"/>
</dbReference>
<dbReference type="STRING" id="28743.ENSCVAP00000031531"/>
<dbReference type="GO" id="GO:0008270">
    <property type="term" value="F:zinc ion binding"/>
    <property type="evidence" value="ECO:0007669"/>
    <property type="project" value="UniProtKB-KW"/>
</dbReference>
<feature type="domain" description="RhoBD" evidence="28">
    <location>
        <begin position="916"/>
        <end position="982"/>
    </location>
</feature>
<name>A0A3Q2EGL8_CYPVA</name>
<keyword evidence="18" id="KW-0460">Magnesium</keyword>
<evidence type="ECO:0000256" key="4">
    <source>
        <dbReference type="ARBA" id="ARBA00004245"/>
    </source>
</evidence>
<dbReference type="GO" id="GO:0005886">
    <property type="term" value="C:plasma membrane"/>
    <property type="evidence" value="ECO:0007669"/>
    <property type="project" value="UniProtKB-SubCell"/>
</dbReference>
<evidence type="ECO:0000313" key="30">
    <source>
        <dbReference type="Ensembl" id="ENSCVAP00000031531.1"/>
    </source>
</evidence>
<keyword evidence="14" id="KW-0863">Zinc-finger</keyword>
<keyword evidence="16" id="KW-0862">Zinc</keyword>
<reference evidence="30" key="1">
    <citation type="submission" date="2025-08" db="UniProtKB">
        <authorList>
            <consortium name="Ensembl"/>
        </authorList>
    </citation>
    <scope>IDENTIFICATION</scope>
</reference>
<dbReference type="GO" id="GO:0030866">
    <property type="term" value="P:cortical actin cytoskeleton organization"/>
    <property type="evidence" value="ECO:0007669"/>
    <property type="project" value="TreeGrafter"/>
</dbReference>
<dbReference type="AlphaFoldDB" id="A0A3Q2EGL8"/>
<keyword evidence="10" id="KW-0597">Phosphoprotein</keyword>
<dbReference type="FunFam" id="1.10.510.10:FF:000047">
    <property type="entry name" value="Rho-associated protein kinase 1"/>
    <property type="match status" value="1"/>
</dbReference>
<dbReference type="PROSITE" id="PS00107">
    <property type="entry name" value="PROTEIN_KINASE_ATP"/>
    <property type="match status" value="1"/>
</dbReference>
<evidence type="ECO:0000256" key="13">
    <source>
        <dbReference type="ARBA" id="ARBA00022741"/>
    </source>
</evidence>
<evidence type="ECO:0000256" key="21">
    <source>
        <dbReference type="ARBA" id="ARBA00023212"/>
    </source>
</evidence>
<evidence type="ECO:0000256" key="1">
    <source>
        <dbReference type="ARBA" id="ARBA00001946"/>
    </source>
</evidence>
<keyword evidence="8" id="KW-0963">Cytoplasm</keyword>
<dbReference type="GeneTree" id="ENSGT01030000234517"/>
<dbReference type="SUPFAM" id="SSF56112">
    <property type="entry name" value="Protein kinase-like (PK-like)"/>
    <property type="match status" value="1"/>
</dbReference>
<dbReference type="Proteomes" id="UP000265020">
    <property type="component" value="Unassembled WGS sequence"/>
</dbReference>
<accession>A0A3Q2EGL8</accession>
<keyword evidence="13 23" id="KW-0547">Nucleotide-binding</keyword>
<evidence type="ECO:0000256" key="6">
    <source>
        <dbReference type="ARBA" id="ARBA00012513"/>
    </source>
</evidence>
<evidence type="ECO:0000256" key="11">
    <source>
        <dbReference type="ARBA" id="ARBA00022679"/>
    </source>
</evidence>
<feature type="domain" description="REM-1" evidence="29">
    <location>
        <begin position="436"/>
        <end position="520"/>
    </location>
</feature>
<feature type="region of interest" description="Disordered" evidence="25">
    <location>
        <begin position="983"/>
        <end position="1003"/>
    </location>
</feature>
<evidence type="ECO:0000256" key="10">
    <source>
        <dbReference type="ARBA" id="ARBA00022553"/>
    </source>
</evidence>
<dbReference type="EC" id="2.7.11.1" evidence="6"/>
<dbReference type="Pfam" id="PF08912">
    <property type="entry name" value="Rho_Binding"/>
    <property type="match status" value="1"/>
</dbReference>
<evidence type="ECO:0000256" key="3">
    <source>
        <dbReference type="ARBA" id="ARBA00004236"/>
    </source>
</evidence>
<dbReference type="InterPro" id="IPR008271">
    <property type="entry name" value="Ser/Thr_kinase_AS"/>
</dbReference>